<reference evidence="1 2" key="1">
    <citation type="submission" date="2016-10" db="EMBL/GenBank/DDBJ databases">
        <authorList>
            <person name="de Groot N.N."/>
        </authorList>
    </citation>
    <scope>NUCLEOTIDE SEQUENCE [LARGE SCALE GENOMIC DNA]</scope>
    <source>
        <strain evidence="1 2">DSM 15827</strain>
    </source>
</reference>
<dbReference type="Gene3D" id="3.40.50.1820">
    <property type="entry name" value="alpha/beta hydrolase"/>
    <property type="match status" value="1"/>
</dbReference>
<evidence type="ECO:0000313" key="2">
    <source>
        <dbReference type="Proteomes" id="UP000198556"/>
    </source>
</evidence>
<dbReference type="RefSeq" id="WP_089745984.1">
    <property type="nucleotide sequence ID" value="NZ_FOGF01000004.1"/>
</dbReference>
<protein>
    <recommendedName>
        <fullName evidence="3">Lipase (Class 3)</fullName>
    </recommendedName>
</protein>
<dbReference type="InterPro" id="IPR024499">
    <property type="entry name" value="Mbeg1-like"/>
</dbReference>
<keyword evidence="2" id="KW-1185">Reference proteome</keyword>
<dbReference type="Proteomes" id="UP000198556">
    <property type="component" value="Unassembled WGS sequence"/>
</dbReference>
<dbReference type="AlphaFoldDB" id="A0A1H9I556"/>
<evidence type="ECO:0000313" key="1">
    <source>
        <dbReference type="EMBL" id="SEQ69687.1"/>
    </source>
</evidence>
<sequence length="426" mass="49626">MPNMLDYIEETKQLTFKEQPFNHVDMLVLTELSYLPFDSIVPYALDVHHGIAIGEFQEPVKNFRKKQEEDEWATWFMLTHERVDLIDALTSSKRFQDIILYGYVNDINLDHEKQFCAVAYKLDQDTSIVAFRGTDDNLVGWKEDSNMTYMTEVPAQTSARNYLKKVMDTSTDTFQITGHSKGGNLSLYAAYAIDKAYQDRIEAVYCFDSPGLHPSQIKSNKYQSIKAKVKAYLPQDSVVGMFLDRDRPHNVIKSNARGLMQHSAFSWQIENGNFIYLDDVTKRSHRIDRMFKTWTDTLSEEELANFWDTFFDLLYSTGSETLEDLANNFPKRLNLFLKNKKKLDKTEQEMLMRVAWTLLSIDYQEWSADLAKSLPKFELPSIEDWLAQLNPPKKRGIILSNKLSSETQKYQELYKSYKQKTPKSTK</sequence>
<gene>
    <name evidence="1" type="ORF">SAMN05421767_10462</name>
</gene>
<dbReference type="OrthoDB" id="9769481at2"/>
<dbReference type="Pfam" id="PF11187">
    <property type="entry name" value="Mbeg1-like"/>
    <property type="match status" value="1"/>
</dbReference>
<proteinExistence type="predicted"/>
<accession>A0A1H9I556</accession>
<name>A0A1H9I556_9LACT</name>
<dbReference type="EMBL" id="FOGF01000004">
    <property type="protein sequence ID" value="SEQ69687.1"/>
    <property type="molecule type" value="Genomic_DNA"/>
</dbReference>
<evidence type="ECO:0008006" key="3">
    <source>
        <dbReference type="Google" id="ProtNLM"/>
    </source>
</evidence>
<dbReference type="STRING" id="137733.SAMN05421767_10462"/>
<dbReference type="SUPFAM" id="SSF53474">
    <property type="entry name" value="alpha/beta-Hydrolases"/>
    <property type="match status" value="1"/>
</dbReference>
<organism evidence="1 2">
    <name type="scientific">Granulicatella balaenopterae</name>
    <dbReference type="NCBI Taxonomy" id="137733"/>
    <lineage>
        <taxon>Bacteria</taxon>
        <taxon>Bacillati</taxon>
        <taxon>Bacillota</taxon>
        <taxon>Bacilli</taxon>
        <taxon>Lactobacillales</taxon>
        <taxon>Carnobacteriaceae</taxon>
        <taxon>Granulicatella</taxon>
    </lineage>
</organism>
<dbReference type="InterPro" id="IPR029058">
    <property type="entry name" value="AB_hydrolase_fold"/>
</dbReference>